<accession>A0A1A7XYW0</accession>
<name>A0A1A7XYW0_9TELE</name>
<reference evidence="1" key="1">
    <citation type="submission" date="2016-05" db="EMBL/GenBank/DDBJ databases">
        <authorList>
            <person name="Lavstsen T."/>
            <person name="Jespersen J.S."/>
        </authorList>
    </citation>
    <scope>NUCLEOTIDE SEQUENCE</scope>
    <source>
        <tissue evidence="1">Brain</tissue>
    </source>
</reference>
<reference evidence="1" key="2">
    <citation type="submission" date="2016-06" db="EMBL/GenBank/DDBJ databases">
        <title>The genome of a short-lived fish provides insights into sex chromosome evolution and the genetic control of aging.</title>
        <authorList>
            <person name="Reichwald K."/>
            <person name="Felder M."/>
            <person name="Petzold A."/>
            <person name="Koch P."/>
            <person name="Groth M."/>
            <person name="Platzer M."/>
        </authorList>
    </citation>
    <scope>NUCLEOTIDE SEQUENCE</scope>
    <source>
        <tissue evidence="1">Brain</tissue>
    </source>
</reference>
<evidence type="ECO:0000313" key="1">
    <source>
        <dbReference type="EMBL" id="SBP22950.1"/>
    </source>
</evidence>
<evidence type="ECO:0008006" key="2">
    <source>
        <dbReference type="Google" id="ProtNLM"/>
    </source>
</evidence>
<feature type="non-terminal residue" evidence="1">
    <location>
        <position position="101"/>
    </location>
</feature>
<organism evidence="1">
    <name type="scientific">Iconisemion striatum</name>
    <dbReference type="NCBI Taxonomy" id="60296"/>
    <lineage>
        <taxon>Eukaryota</taxon>
        <taxon>Metazoa</taxon>
        <taxon>Chordata</taxon>
        <taxon>Craniata</taxon>
        <taxon>Vertebrata</taxon>
        <taxon>Euteleostomi</taxon>
        <taxon>Actinopterygii</taxon>
        <taxon>Neopterygii</taxon>
        <taxon>Teleostei</taxon>
        <taxon>Neoteleostei</taxon>
        <taxon>Acanthomorphata</taxon>
        <taxon>Ovalentaria</taxon>
        <taxon>Atherinomorphae</taxon>
        <taxon>Cyprinodontiformes</taxon>
        <taxon>Nothobranchiidae</taxon>
        <taxon>Iconisemion</taxon>
    </lineage>
</organism>
<gene>
    <name evidence="1" type="primary">CR392001.1</name>
</gene>
<sequence>EKQCCKHYELMTVSFRPHYLPREFSEITVILAFVPGPDFNTAAEHIADSYNKAVNWTGGQPVFLLGDFNRCDITTHLPHLEQYVTTPTRSHKCFQQQSTHI</sequence>
<dbReference type="AlphaFoldDB" id="A0A1A7XYW0"/>
<feature type="non-terminal residue" evidence="1">
    <location>
        <position position="1"/>
    </location>
</feature>
<protein>
    <recommendedName>
        <fullName evidence="2">Endonuclease/exonuclease/phosphatase domain-containing protein</fullName>
    </recommendedName>
</protein>
<proteinExistence type="predicted"/>
<dbReference type="EMBL" id="HADX01000718">
    <property type="protein sequence ID" value="SBP22950.1"/>
    <property type="molecule type" value="Transcribed_RNA"/>
</dbReference>